<evidence type="ECO:0000256" key="2">
    <source>
        <dbReference type="ARBA" id="ARBA00008744"/>
    </source>
</evidence>
<keyword evidence="6 9" id="KW-1133">Transmembrane helix</keyword>
<keyword evidence="5 9" id="KW-0812">Transmembrane</keyword>
<comment type="caution">
    <text evidence="10">The sequence shown here is derived from an EMBL/GenBank/DDBJ whole genome shotgun (WGS) entry which is preliminary data.</text>
</comment>
<feature type="transmembrane region" description="Helical" evidence="9">
    <location>
        <begin position="266"/>
        <end position="286"/>
    </location>
</feature>
<dbReference type="GO" id="GO:0016757">
    <property type="term" value="F:glycosyltransferase activity"/>
    <property type="evidence" value="ECO:0007669"/>
    <property type="project" value="UniProtKB-KW"/>
</dbReference>
<sequence length="516" mass="58343">MAVSKRESNHSNTSHKRNQLKSRFTKRNEHKIEKAASGGKSWDSLRTALIVCLAVGISVIHRNHVANMFERDRHFSHLSTLERELAFRTEMGLYYSYFKTIITAESSLEGLRTIMYDNITEFPSTINTLKRSTSTLRFVALGLAYRVFDWVSSVMEWQTKVCYTVNRGEGYEPVQSCEGLGEPAYFYVESVFLLNGSMMGIFFLFGTFLSGCPFGGVITVASFFFNHGECTRVQWTPPLRESFGYPFFVLQMLLVSYILRNNKMSYVNTAVLAVLTTTFMACWQFAQFALLTQTVAVFGTYVLQYTSTATMTSILLGQTVGLLAGYILLFGNEMLLTSFFASCLCSVWVIVLLEPAIKKLKYRLVMWIVQGLLLLTGTYSSKLLISSLLRVADDAHIGEIFRSKFTDFQNFHTMLYTCAKEFDYIEGESIQKLMQSLLIPSAAFAVCLVIFHVLKDEFTLFKSHEKQSEVQNSVATPPRISAEVSHNASSSQLHWVVLRWLAIGFAADKVSCPACY</sequence>
<evidence type="ECO:0008006" key="12">
    <source>
        <dbReference type="Google" id="ProtNLM"/>
    </source>
</evidence>
<evidence type="ECO:0000256" key="6">
    <source>
        <dbReference type="ARBA" id="ARBA00022989"/>
    </source>
</evidence>
<feature type="compositionally biased region" description="Basic residues" evidence="8">
    <location>
        <begin position="13"/>
        <end position="25"/>
    </location>
</feature>
<keyword evidence="3" id="KW-0328">Glycosyltransferase</keyword>
<evidence type="ECO:0000256" key="4">
    <source>
        <dbReference type="ARBA" id="ARBA00022679"/>
    </source>
</evidence>
<evidence type="ECO:0000313" key="11">
    <source>
        <dbReference type="Proteomes" id="UP001519460"/>
    </source>
</evidence>
<evidence type="ECO:0000256" key="9">
    <source>
        <dbReference type="SAM" id="Phobius"/>
    </source>
</evidence>
<gene>
    <name evidence="10" type="ORF">BaRGS_00020479</name>
</gene>
<dbReference type="AlphaFoldDB" id="A0ABD0KN66"/>
<dbReference type="Pfam" id="PF10034">
    <property type="entry name" value="Dpy19"/>
    <property type="match status" value="1"/>
</dbReference>
<proteinExistence type="inferred from homology"/>
<evidence type="ECO:0000256" key="1">
    <source>
        <dbReference type="ARBA" id="ARBA00004141"/>
    </source>
</evidence>
<dbReference type="GO" id="GO:0016020">
    <property type="term" value="C:membrane"/>
    <property type="evidence" value="ECO:0007669"/>
    <property type="project" value="UniProtKB-SubCell"/>
</dbReference>
<feature type="transmembrane region" description="Helical" evidence="9">
    <location>
        <begin position="437"/>
        <end position="454"/>
    </location>
</feature>
<evidence type="ECO:0000256" key="3">
    <source>
        <dbReference type="ARBA" id="ARBA00022676"/>
    </source>
</evidence>
<keyword evidence="7 9" id="KW-0472">Membrane</keyword>
<protein>
    <recommendedName>
        <fullName evidence="12">C-mannosyltransferase DPY19L1</fullName>
    </recommendedName>
</protein>
<evidence type="ECO:0000256" key="7">
    <source>
        <dbReference type="ARBA" id="ARBA00023136"/>
    </source>
</evidence>
<dbReference type="Proteomes" id="UP001519460">
    <property type="component" value="Unassembled WGS sequence"/>
</dbReference>
<feature type="transmembrane region" description="Helical" evidence="9">
    <location>
        <begin position="306"/>
        <end position="328"/>
    </location>
</feature>
<reference evidence="10 11" key="1">
    <citation type="journal article" date="2023" name="Sci. Data">
        <title>Genome assembly of the Korean intertidal mud-creeper Batillaria attramentaria.</title>
        <authorList>
            <person name="Patra A.K."/>
            <person name="Ho P.T."/>
            <person name="Jun S."/>
            <person name="Lee S.J."/>
            <person name="Kim Y."/>
            <person name="Won Y.J."/>
        </authorList>
    </citation>
    <scope>NUCLEOTIDE SEQUENCE [LARGE SCALE GENOMIC DNA]</scope>
    <source>
        <strain evidence="10">Wonlab-2016</strain>
    </source>
</reference>
<keyword evidence="11" id="KW-1185">Reference proteome</keyword>
<dbReference type="PANTHER" id="PTHR31488">
    <property type="entry name" value="DPY-19-LIKE 1, LIKE (H. SAPIENS)"/>
    <property type="match status" value="1"/>
</dbReference>
<dbReference type="PANTHER" id="PTHR31488:SF1">
    <property type="entry name" value="C-MANNOSYLTRANSFERASE DPY19L1"/>
    <property type="match status" value="1"/>
</dbReference>
<dbReference type="EMBL" id="JACVVK020000152">
    <property type="protein sequence ID" value="KAK7488320.1"/>
    <property type="molecule type" value="Genomic_DNA"/>
</dbReference>
<evidence type="ECO:0000256" key="8">
    <source>
        <dbReference type="SAM" id="MobiDB-lite"/>
    </source>
</evidence>
<comment type="subcellular location">
    <subcellularLocation>
        <location evidence="1">Membrane</location>
        <topology evidence="1">Multi-pass membrane protein</topology>
    </subcellularLocation>
</comment>
<name>A0ABD0KN66_9CAEN</name>
<organism evidence="10 11">
    <name type="scientific">Batillaria attramentaria</name>
    <dbReference type="NCBI Taxonomy" id="370345"/>
    <lineage>
        <taxon>Eukaryota</taxon>
        <taxon>Metazoa</taxon>
        <taxon>Spiralia</taxon>
        <taxon>Lophotrochozoa</taxon>
        <taxon>Mollusca</taxon>
        <taxon>Gastropoda</taxon>
        <taxon>Caenogastropoda</taxon>
        <taxon>Sorbeoconcha</taxon>
        <taxon>Cerithioidea</taxon>
        <taxon>Batillariidae</taxon>
        <taxon>Batillaria</taxon>
    </lineage>
</organism>
<keyword evidence="4" id="KW-0808">Transferase</keyword>
<evidence type="ECO:0000256" key="5">
    <source>
        <dbReference type="ARBA" id="ARBA00022692"/>
    </source>
</evidence>
<feature type="transmembrane region" description="Helical" evidence="9">
    <location>
        <begin position="243"/>
        <end position="259"/>
    </location>
</feature>
<dbReference type="InterPro" id="IPR018732">
    <property type="entry name" value="Dpy-19/Dpy-19-like"/>
</dbReference>
<feature type="transmembrane region" description="Helical" evidence="9">
    <location>
        <begin position="335"/>
        <end position="353"/>
    </location>
</feature>
<feature type="non-terminal residue" evidence="10">
    <location>
        <position position="516"/>
    </location>
</feature>
<evidence type="ECO:0000313" key="10">
    <source>
        <dbReference type="EMBL" id="KAK7488320.1"/>
    </source>
</evidence>
<feature type="transmembrane region" description="Helical" evidence="9">
    <location>
        <begin position="201"/>
        <end position="223"/>
    </location>
</feature>
<accession>A0ABD0KN66</accession>
<feature type="region of interest" description="Disordered" evidence="8">
    <location>
        <begin position="1"/>
        <end position="29"/>
    </location>
</feature>
<comment type="similarity">
    <text evidence="2">Belongs to the dpy-19 family.</text>
</comment>
<feature type="transmembrane region" description="Helical" evidence="9">
    <location>
        <begin position="365"/>
        <end position="385"/>
    </location>
</feature>